<organism evidence="1 2">
    <name type="scientific">Methylobacterium nodulans (strain LMG 21967 / CNCM I-2342 / ORS 2060)</name>
    <dbReference type="NCBI Taxonomy" id="460265"/>
    <lineage>
        <taxon>Bacteria</taxon>
        <taxon>Pseudomonadati</taxon>
        <taxon>Pseudomonadota</taxon>
        <taxon>Alphaproteobacteria</taxon>
        <taxon>Hyphomicrobiales</taxon>
        <taxon>Methylobacteriaceae</taxon>
        <taxon>Methylobacterium</taxon>
    </lineage>
</organism>
<reference evidence="1 2" key="1">
    <citation type="submission" date="2009-01" db="EMBL/GenBank/DDBJ databases">
        <title>Complete sequence of chromosome of Methylobacterium nodulans ORS 2060.</title>
        <authorList>
            <consortium name="US DOE Joint Genome Institute"/>
            <person name="Lucas S."/>
            <person name="Copeland A."/>
            <person name="Lapidus A."/>
            <person name="Glavina del Rio T."/>
            <person name="Dalin E."/>
            <person name="Tice H."/>
            <person name="Bruce D."/>
            <person name="Goodwin L."/>
            <person name="Pitluck S."/>
            <person name="Sims D."/>
            <person name="Brettin T."/>
            <person name="Detter J.C."/>
            <person name="Han C."/>
            <person name="Larimer F."/>
            <person name="Land M."/>
            <person name="Hauser L."/>
            <person name="Kyrpides N."/>
            <person name="Ivanova N."/>
            <person name="Marx C.J."/>
            <person name="Richardson P."/>
        </authorList>
    </citation>
    <scope>NUCLEOTIDE SEQUENCE [LARGE SCALE GENOMIC DNA]</scope>
    <source>
        <strain evidence="2">LMG 21967 / CNCM I-2342 / ORS 2060</strain>
    </source>
</reference>
<dbReference type="HOGENOM" id="CLU_3330029_0_0_5"/>
<dbReference type="EMBL" id="CP001349">
    <property type="protein sequence ID" value="ACL61409.1"/>
    <property type="molecule type" value="Genomic_DNA"/>
</dbReference>
<dbReference type="Proteomes" id="UP000008207">
    <property type="component" value="Chromosome"/>
</dbReference>
<evidence type="ECO:0000313" key="2">
    <source>
        <dbReference type="Proteomes" id="UP000008207"/>
    </source>
</evidence>
<keyword evidence="2" id="KW-1185">Reference proteome</keyword>
<dbReference type="AlphaFoldDB" id="B8IER6"/>
<protein>
    <submittedName>
        <fullName evidence="1">Uncharacterized protein</fullName>
    </submittedName>
</protein>
<accession>B8IER6</accession>
<sequence length="38" mass="4063">MSPLASLLHLWRSFASRTTWIWTRSGTGCAARNAAGAG</sequence>
<gene>
    <name evidence="1" type="ordered locus">Mnod_6643</name>
</gene>
<proteinExistence type="predicted"/>
<name>B8IER6_METNO</name>
<dbReference type="KEGG" id="mno:Mnod_6643"/>
<evidence type="ECO:0000313" key="1">
    <source>
        <dbReference type="EMBL" id="ACL61409.1"/>
    </source>
</evidence>